<keyword evidence="11" id="KW-1185">Reference proteome</keyword>
<evidence type="ECO:0000256" key="4">
    <source>
        <dbReference type="ARBA" id="ARBA00022989"/>
    </source>
</evidence>
<keyword evidence="2" id="KW-0808">Transferase</keyword>
<keyword evidence="4 9" id="KW-1133">Transmembrane helix</keyword>
<dbReference type="Proteomes" id="UP000257109">
    <property type="component" value="Unassembled WGS sequence"/>
</dbReference>
<dbReference type="PANTHER" id="PTHR15362:SF4">
    <property type="entry name" value="CDP-DIACYLGLYCEROL--INOSITOL 3-PHOSPHATIDYLTRANSFERASE"/>
    <property type="match status" value="1"/>
</dbReference>
<evidence type="ECO:0000256" key="9">
    <source>
        <dbReference type="SAM" id="Phobius"/>
    </source>
</evidence>
<organism evidence="10 11">
    <name type="scientific">Mucuna pruriens</name>
    <name type="common">Velvet bean</name>
    <name type="synonym">Dolichos pruriens</name>
    <dbReference type="NCBI Taxonomy" id="157652"/>
    <lineage>
        <taxon>Eukaryota</taxon>
        <taxon>Viridiplantae</taxon>
        <taxon>Streptophyta</taxon>
        <taxon>Embryophyta</taxon>
        <taxon>Tracheophyta</taxon>
        <taxon>Spermatophyta</taxon>
        <taxon>Magnoliopsida</taxon>
        <taxon>eudicotyledons</taxon>
        <taxon>Gunneridae</taxon>
        <taxon>Pentapetalae</taxon>
        <taxon>rosids</taxon>
        <taxon>fabids</taxon>
        <taxon>Fabales</taxon>
        <taxon>Fabaceae</taxon>
        <taxon>Papilionoideae</taxon>
        <taxon>50 kb inversion clade</taxon>
        <taxon>NPAAA clade</taxon>
        <taxon>indigoferoid/millettioid clade</taxon>
        <taxon>Phaseoleae</taxon>
        <taxon>Mucuna</taxon>
    </lineage>
</organism>
<keyword evidence="3 9" id="KW-0812">Transmembrane</keyword>
<dbReference type="GO" id="GO:0005794">
    <property type="term" value="C:Golgi apparatus"/>
    <property type="evidence" value="ECO:0007669"/>
    <property type="project" value="TreeGrafter"/>
</dbReference>
<evidence type="ECO:0000256" key="8">
    <source>
        <dbReference type="SAM" id="MobiDB-lite"/>
    </source>
</evidence>
<evidence type="ECO:0000256" key="2">
    <source>
        <dbReference type="ARBA" id="ARBA00022679"/>
    </source>
</evidence>
<protein>
    <submittedName>
        <fullName evidence="10">CDP-diacylglycerol--inositol 3-phosphatidyltransferase 1</fullName>
    </submittedName>
</protein>
<comment type="caution">
    <text evidence="10">The sequence shown here is derived from an EMBL/GenBank/DDBJ whole genome shotgun (WGS) entry which is preliminary data.</text>
</comment>
<keyword evidence="6 9" id="KW-0472">Membrane</keyword>
<name>A0A371EHG8_MUCPR</name>
<gene>
    <name evidence="10" type="primary">PIS1</name>
    <name evidence="10" type="ORF">CR513_55843</name>
</gene>
<reference evidence="10" key="1">
    <citation type="submission" date="2018-05" db="EMBL/GenBank/DDBJ databases">
        <title>Draft genome of Mucuna pruriens seed.</title>
        <authorList>
            <person name="Nnadi N.E."/>
            <person name="Vos R."/>
            <person name="Hasami M.H."/>
            <person name="Devisetty U.K."/>
            <person name="Aguiy J.C."/>
        </authorList>
    </citation>
    <scope>NUCLEOTIDE SEQUENCE [LARGE SCALE GENOMIC DNA]</scope>
    <source>
        <strain evidence="10">JCA_2017</strain>
    </source>
</reference>
<evidence type="ECO:0000256" key="1">
    <source>
        <dbReference type="ARBA" id="ARBA00004141"/>
    </source>
</evidence>
<comment type="subcellular location">
    <subcellularLocation>
        <location evidence="1">Membrane</location>
        <topology evidence="1">Multi-pass membrane protein</topology>
    </subcellularLocation>
</comment>
<feature type="transmembrane region" description="Helical" evidence="9">
    <location>
        <begin position="100"/>
        <end position="121"/>
    </location>
</feature>
<keyword evidence="7" id="KW-1208">Phospholipid metabolism</keyword>
<sequence length="257" mass="28796">NSGLVAENSRSNGGRQQWTVATTTANDDSQSLDTETKLSGSGQRQVAEDGGGRRQTHRTQAEQNSAMISMSTFGAVLDMVTDSRCNFKHVHVHLTFGLNLCLRPGLIFLSLLALDIASHWLQMYSTFLTGKVSHKDVKDSSSWLFRAYYGNRTFMAYCCVSCEVLYLILFYLSENQTEKLVDVISSNLQKISLISLLMGTSIFGWAVKQIVNVIQEDDWLIVNLYSLSRVEWGVKYETGLAGLIKQLSHSYRASFHE</sequence>
<dbReference type="GO" id="GO:0016020">
    <property type="term" value="C:membrane"/>
    <property type="evidence" value="ECO:0007669"/>
    <property type="project" value="UniProtKB-SubCell"/>
</dbReference>
<dbReference type="AlphaFoldDB" id="A0A371EHG8"/>
<evidence type="ECO:0000313" key="10">
    <source>
        <dbReference type="EMBL" id="RDX65497.1"/>
    </source>
</evidence>
<feature type="region of interest" description="Disordered" evidence="8">
    <location>
        <begin position="1"/>
        <end position="61"/>
    </location>
</feature>
<keyword evidence="5" id="KW-0443">Lipid metabolism</keyword>
<accession>A0A371EHG8</accession>
<dbReference type="GO" id="GO:0003881">
    <property type="term" value="F:CDP-diacylglycerol-inositol 3-phosphatidyltransferase activity"/>
    <property type="evidence" value="ECO:0007669"/>
    <property type="project" value="TreeGrafter"/>
</dbReference>
<dbReference type="OrthoDB" id="10251079at2759"/>
<feature type="non-terminal residue" evidence="10">
    <location>
        <position position="1"/>
    </location>
</feature>
<feature type="compositionally biased region" description="Polar residues" evidence="8">
    <location>
        <begin position="1"/>
        <end position="44"/>
    </location>
</feature>
<feature type="transmembrane region" description="Helical" evidence="9">
    <location>
        <begin position="154"/>
        <end position="172"/>
    </location>
</feature>
<evidence type="ECO:0000313" key="11">
    <source>
        <dbReference type="Proteomes" id="UP000257109"/>
    </source>
</evidence>
<proteinExistence type="predicted"/>
<evidence type="ECO:0000256" key="5">
    <source>
        <dbReference type="ARBA" id="ARBA00023098"/>
    </source>
</evidence>
<evidence type="ECO:0000256" key="6">
    <source>
        <dbReference type="ARBA" id="ARBA00023136"/>
    </source>
</evidence>
<evidence type="ECO:0000256" key="3">
    <source>
        <dbReference type="ARBA" id="ARBA00022692"/>
    </source>
</evidence>
<dbReference type="STRING" id="157652.A0A371EHG8"/>
<evidence type="ECO:0000256" key="7">
    <source>
        <dbReference type="ARBA" id="ARBA00023264"/>
    </source>
</evidence>
<dbReference type="GO" id="GO:0006661">
    <property type="term" value="P:phosphatidylinositol biosynthetic process"/>
    <property type="evidence" value="ECO:0007669"/>
    <property type="project" value="TreeGrafter"/>
</dbReference>
<dbReference type="EMBL" id="QJKJ01013871">
    <property type="protein sequence ID" value="RDX65497.1"/>
    <property type="molecule type" value="Genomic_DNA"/>
</dbReference>
<dbReference type="PANTHER" id="PTHR15362">
    <property type="entry name" value="PHOSPHATIDYLINOSITOL SYNTHASE"/>
    <property type="match status" value="1"/>
</dbReference>